<dbReference type="EMBL" id="LCIR01000006">
    <property type="protein sequence ID" value="KKT59884.1"/>
    <property type="molecule type" value="Genomic_DNA"/>
</dbReference>
<sequence length="463" mass="50114">MPSFVFAIEITGEEGFNEPISGGGGIGDIFGGLGSLLGLVSGGNFVPIAKVQDRPGTLKDMANDMAWSVAKLMVHRITQDIVNLIRTGGQGGAPLFVQDWKGFLLDAADQASGVFLKELNFTQLCEPFGPRLRLIFASGRRSMQERFRCTVSAVAGNLQSFFTDFNNGGWQRWIELTQTQSNPYVSFLGLAAEKEKREAIAVQAKLNEAVSANGFLGIEDCSQAGPTKETDVGDQPIGNVCPIVTPGKYLENRLAKATNSDIEQLNLADSFNEILIAAFQSMINGLFFAPGGLSSSNIYSTTITNQLQQDLDNLKRSGIQLSGIDSAINITQSIIDKKEDSLAKIKDEIIVLGKLKTCKQDKSEPISDVNNKIQTATTTKAALEGNIIDQTIFIELLKDDRADLLLAQTIEQFNLMLQKIATDVAKTKSLAEAVSENEQIAADKSQAEEDLQNCLNPPGNVIE</sequence>
<dbReference type="AlphaFoldDB" id="A0A0G1LJ93"/>
<name>A0A0G1LJ93_9BACT</name>
<comment type="caution">
    <text evidence="2">The sequence shown here is derived from an EMBL/GenBank/DDBJ whole genome shotgun (WGS) entry which is preliminary data.</text>
</comment>
<accession>A0A0G1LJ93</accession>
<evidence type="ECO:0000313" key="3">
    <source>
        <dbReference type="Proteomes" id="UP000034087"/>
    </source>
</evidence>
<evidence type="ECO:0000256" key="1">
    <source>
        <dbReference type="SAM" id="MobiDB-lite"/>
    </source>
</evidence>
<proteinExistence type="predicted"/>
<evidence type="ECO:0000313" key="2">
    <source>
        <dbReference type="EMBL" id="KKT59884.1"/>
    </source>
</evidence>
<reference evidence="2 3" key="1">
    <citation type="journal article" date="2015" name="Nature">
        <title>rRNA introns, odd ribosomes, and small enigmatic genomes across a large radiation of phyla.</title>
        <authorList>
            <person name="Brown C.T."/>
            <person name="Hug L.A."/>
            <person name="Thomas B.C."/>
            <person name="Sharon I."/>
            <person name="Castelle C.J."/>
            <person name="Singh A."/>
            <person name="Wilkins M.J."/>
            <person name="Williams K.H."/>
            <person name="Banfield J.F."/>
        </authorList>
    </citation>
    <scope>NUCLEOTIDE SEQUENCE [LARGE SCALE GENOMIC DNA]</scope>
</reference>
<dbReference type="Proteomes" id="UP000034087">
    <property type="component" value="Unassembled WGS sequence"/>
</dbReference>
<gene>
    <name evidence="2" type="ORF">UW53_C0006G0031</name>
</gene>
<protein>
    <submittedName>
        <fullName evidence="2">Uncharacterized protein</fullName>
    </submittedName>
</protein>
<feature type="region of interest" description="Disordered" evidence="1">
    <location>
        <begin position="441"/>
        <end position="463"/>
    </location>
</feature>
<organism evidence="2 3">
    <name type="scientific">Candidatus Giovannonibacteria bacterium GW2011_GWA1_44_25</name>
    <dbReference type="NCBI Taxonomy" id="1618645"/>
    <lineage>
        <taxon>Bacteria</taxon>
        <taxon>Candidatus Giovannoniibacteriota</taxon>
    </lineage>
</organism>